<dbReference type="InterPro" id="IPR055892">
    <property type="entry name" value="DUF7469"/>
</dbReference>
<comment type="caution">
    <text evidence="1">The sequence shown here is derived from an EMBL/GenBank/DDBJ whole genome shotgun (WGS) entry which is preliminary data.</text>
</comment>
<dbReference type="EMBL" id="JAQOSP010000014">
    <property type="protein sequence ID" value="MDJ1168324.1"/>
    <property type="molecule type" value="Genomic_DNA"/>
</dbReference>
<evidence type="ECO:0000313" key="1">
    <source>
        <dbReference type="EMBL" id="MDJ1168324.1"/>
    </source>
</evidence>
<keyword evidence="2" id="KW-1185">Reference proteome</keyword>
<protein>
    <submittedName>
        <fullName evidence="1">Uncharacterized protein</fullName>
    </submittedName>
</protein>
<gene>
    <name evidence="1" type="ORF">PMG71_02665</name>
</gene>
<evidence type="ECO:0000313" key="2">
    <source>
        <dbReference type="Proteomes" id="UP001235303"/>
    </source>
</evidence>
<dbReference type="NCBIfam" id="NF045621">
    <property type="entry name" value="Npun_F0813_fam"/>
    <property type="match status" value="1"/>
</dbReference>
<dbReference type="Proteomes" id="UP001235303">
    <property type="component" value="Unassembled WGS sequence"/>
</dbReference>
<dbReference type="InterPro" id="IPR054638">
    <property type="entry name" value="Npun_F0813-like"/>
</dbReference>
<dbReference type="RefSeq" id="WP_283752088.1">
    <property type="nucleotide sequence ID" value="NZ_JAQOSP010000014.1"/>
</dbReference>
<sequence length="223" mass="25279">MFILKRQDVELSKVQHPSAEQPIPILTYQGQTYRLLKVFESHQAEEAKALWRDLIDNKGKVSVLLQEPERHSVWGKIRLDQLGGEASSTDQALPFLFTQGCFLMAQAVAIDIEDLLGPKQAKSFEKSLSSVFQQWNLPHADSQQTIVQMMTIDPLEDGFPTSAWKEVDLSNFLREVHRLGKESFGNTSFTVGAMEVLEDLPSGDRQSFMKWLQKSGLAKVWQT</sequence>
<accession>A0ABT7AN47</accession>
<reference evidence="1 2" key="1">
    <citation type="submission" date="2023-01" db="EMBL/GenBank/DDBJ databases">
        <title>Novel diversity within Roseofilum (Cyanobacteria; Desertifilaceae) from marine benthic mats with descriptions of four novel species.</title>
        <authorList>
            <person name="Wang Y."/>
            <person name="Berthold D.E."/>
            <person name="Hu J."/>
            <person name="Lefler F.W."/>
            <person name="Laughinghouse H.D. IV."/>
        </authorList>
    </citation>
    <scope>NUCLEOTIDE SEQUENCE [LARGE SCALE GENOMIC DNA]</scope>
    <source>
        <strain evidence="1 2">BLCC-M154</strain>
    </source>
</reference>
<organism evidence="1 2">
    <name type="scientific">Roseofilum acuticapitatum BLCC-M154</name>
    <dbReference type="NCBI Taxonomy" id="3022444"/>
    <lineage>
        <taxon>Bacteria</taxon>
        <taxon>Bacillati</taxon>
        <taxon>Cyanobacteriota</taxon>
        <taxon>Cyanophyceae</taxon>
        <taxon>Desertifilales</taxon>
        <taxon>Desertifilaceae</taxon>
        <taxon>Roseofilum</taxon>
        <taxon>Roseofilum acuticapitatum</taxon>
    </lineage>
</organism>
<name>A0ABT7AN47_9CYAN</name>
<proteinExistence type="predicted"/>
<dbReference type="Pfam" id="PF24276">
    <property type="entry name" value="DUF7469"/>
    <property type="match status" value="1"/>
</dbReference>